<dbReference type="RefSeq" id="XP_067068443.1">
    <property type="nucleotide sequence ID" value="XM_067210368.1"/>
</dbReference>
<feature type="domain" description="Anaphase-promoting complex subunit 4-like WD40" evidence="8">
    <location>
        <begin position="81"/>
        <end position="133"/>
    </location>
</feature>
<evidence type="ECO:0000256" key="4">
    <source>
        <dbReference type="ARBA" id="ARBA00022737"/>
    </source>
</evidence>
<dbReference type="GO" id="GO:0045943">
    <property type="term" value="P:positive regulation of transcription by RNA polymerase I"/>
    <property type="evidence" value="ECO:0007669"/>
    <property type="project" value="TreeGrafter"/>
</dbReference>
<dbReference type="PROSITE" id="PS50082">
    <property type="entry name" value="WD_REPEATS_2"/>
    <property type="match status" value="1"/>
</dbReference>
<dbReference type="Proteomes" id="UP000186804">
    <property type="component" value="Unassembled WGS sequence"/>
</dbReference>
<dbReference type="GO" id="GO:0005730">
    <property type="term" value="C:nucleolus"/>
    <property type="evidence" value="ECO:0007669"/>
    <property type="project" value="UniProtKB-SubCell"/>
</dbReference>
<sequence>MGDFVPLEVHSVNVSFESEYSKENKYKFIYGEKEDWRISGIGFVICQEEKLVVASGYHIKIFSINSIKDELVKPINLGNFRNEINCFSFRSDGKLIAVATKGGECDIIDIQTRSTLRRLIFEGESLTAITFSKDKSKIIGGTTNGKLIVWDIATGDKLIIKDIHNDIIKSIVSIDYEYNLDNNDIINNNSSIGLPKDTFATCSYDGTIRLWCITKISNSSLNKLSDDKFELESIKEYKHEAPVECLKYVTPGILASAGGTSVKLWNIKDKEENQSPILMNFCNFGRTVTSLDINGDIILAGSLDRNLSFLNIKSFEVLNSFHFLSGIQGVAISKSAKYILIALEDGNWICRQKSVTLSNNLKKQDKYGHSNKSIIRTGTLRYFRRGRNSKPDISHIKINAPKKKITQLDRLLKAYAYGKALDLALNISWLHVLTVLETLSSRGALHIVFKDISKDKLLSILKMLSRSIGRCNPSHYCIIAEAIQHILNESNWQKLFPLNSDISKSITEITDAVKRLIHKVTLEIQQHNILKELDGMIELILSNYNNT</sequence>
<dbReference type="Pfam" id="PF12894">
    <property type="entry name" value="ANAPC4_WD40"/>
    <property type="match status" value="1"/>
</dbReference>
<proteinExistence type="predicted"/>
<dbReference type="InterPro" id="IPR036322">
    <property type="entry name" value="WD40_repeat_dom_sf"/>
</dbReference>
<reference evidence="9 10" key="1">
    <citation type="submission" date="2016-10" db="EMBL/GenBank/DDBJ databases">
        <title>Reductive evolution of mitochondrial metabolism and differential evolution of invasion-related proteins in Cryptosporidium.</title>
        <authorList>
            <person name="Liu S."/>
            <person name="Roellig D.M."/>
            <person name="Guo Y."/>
            <person name="Li N."/>
            <person name="Frace M.A."/>
            <person name="Tang K."/>
            <person name="Zhang L."/>
            <person name="Feng Y."/>
            <person name="Xiao L."/>
        </authorList>
    </citation>
    <scope>NUCLEOTIDE SEQUENCE [LARGE SCALE GENOMIC DNA]</scope>
    <source>
        <strain evidence="9">30847</strain>
    </source>
</reference>
<dbReference type="VEuPathDB" id="CryptoDB:cand_001200"/>
<dbReference type="SUPFAM" id="SSF50978">
    <property type="entry name" value="WD40 repeat-like"/>
    <property type="match status" value="1"/>
</dbReference>
<dbReference type="PANTHER" id="PTHR19924:SF26">
    <property type="entry name" value="U3 SMALL NUCLEOLAR RNA-ASSOCIATED PROTEIN 15 HOMOLOG"/>
    <property type="match status" value="1"/>
</dbReference>
<dbReference type="PANTHER" id="PTHR19924">
    <property type="entry name" value="UTP15 U3 SMALL NUCLEOLAR RNA-ASSOCIATED PROTEIN 15 FAMILY MEMBER"/>
    <property type="match status" value="1"/>
</dbReference>
<dbReference type="InterPro" id="IPR019775">
    <property type="entry name" value="WD40_repeat_CS"/>
</dbReference>
<dbReference type="Pfam" id="PF09384">
    <property type="entry name" value="UTP15_C"/>
    <property type="match status" value="1"/>
</dbReference>
<comment type="caution">
    <text evidence="9">The sequence shown here is derived from an EMBL/GenBank/DDBJ whole genome shotgun (WGS) entry which is preliminary data.</text>
</comment>
<evidence type="ECO:0000313" key="10">
    <source>
        <dbReference type="Proteomes" id="UP000186804"/>
    </source>
</evidence>
<dbReference type="InterPro" id="IPR015943">
    <property type="entry name" value="WD40/YVTN_repeat-like_dom_sf"/>
</dbReference>
<dbReference type="PROSITE" id="PS00678">
    <property type="entry name" value="WD_REPEATS_1"/>
    <property type="match status" value="1"/>
</dbReference>
<evidence type="ECO:0000259" key="7">
    <source>
        <dbReference type="Pfam" id="PF09384"/>
    </source>
</evidence>
<keyword evidence="2" id="KW-0698">rRNA processing</keyword>
<keyword evidence="5" id="KW-0539">Nucleus</keyword>
<evidence type="ECO:0000259" key="8">
    <source>
        <dbReference type="Pfam" id="PF12894"/>
    </source>
</evidence>
<feature type="domain" description="U3 small nucleolar RNA-associated protein 15 C-terminal" evidence="7">
    <location>
        <begin position="390"/>
        <end position="540"/>
    </location>
</feature>
<keyword evidence="4" id="KW-0677">Repeat</keyword>
<dbReference type="Gene3D" id="2.130.10.10">
    <property type="entry name" value="YVTN repeat-like/Quinoprotein amine dehydrogenase"/>
    <property type="match status" value="2"/>
</dbReference>
<protein>
    <submittedName>
        <fullName evidence="9">Uncharacterized protein</fullName>
    </submittedName>
</protein>
<organism evidence="9 10">
    <name type="scientific">Cryptosporidium andersoni</name>
    <dbReference type="NCBI Taxonomy" id="117008"/>
    <lineage>
        <taxon>Eukaryota</taxon>
        <taxon>Sar</taxon>
        <taxon>Alveolata</taxon>
        <taxon>Apicomplexa</taxon>
        <taxon>Conoidasida</taxon>
        <taxon>Coccidia</taxon>
        <taxon>Eucoccidiorida</taxon>
        <taxon>Eimeriorina</taxon>
        <taxon>Cryptosporidiidae</taxon>
        <taxon>Cryptosporidium</taxon>
    </lineage>
</organism>
<dbReference type="InterPro" id="IPR018983">
    <property type="entry name" value="U3_snoRNA-assocProt_15_C"/>
</dbReference>
<evidence type="ECO:0000256" key="6">
    <source>
        <dbReference type="PROSITE-ProRule" id="PRU00221"/>
    </source>
</evidence>
<evidence type="ECO:0000256" key="2">
    <source>
        <dbReference type="ARBA" id="ARBA00022552"/>
    </source>
</evidence>
<dbReference type="EMBL" id="LRBS01000057">
    <property type="protein sequence ID" value="OII76597.1"/>
    <property type="molecule type" value="Genomic_DNA"/>
</dbReference>
<dbReference type="Pfam" id="PF00400">
    <property type="entry name" value="WD40"/>
    <property type="match status" value="1"/>
</dbReference>
<dbReference type="GeneID" id="92364305"/>
<dbReference type="OrthoDB" id="431715at2759"/>
<dbReference type="InterPro" id="IPR024977">
    <property type="entry name" value="Apc4-like_WD40_dom"/>
</dbReference>
<dbReference type="GO" id="GO:0006364">
    <property type="term" value="P:rRNA processing"/>
    <property type="evidence" value="ECO:0007669"/>
    <property type="project" value="UniProtKB-KW"/>
</dbReference>
<gene>
    <name evidence="9" type="ORF">cand_001200</name>
</gene>
<keyword evidence="10" id="KW-1185">Reference proteome</keyword>
<accession>A0A1J4MUP2</accession>
<comment type="subcellular location">
    <subcellularLocation>
        <location evidence="1">Nucleus</location>
        <location evidence="1">Nucleolus</location>
    </subcellularLocation>
</comment>
<evidence type="ECO:0000313" key="9">
    <source>
        <dbReference type="EMBL" id="OII76597.1"/>
    </source>
</evidence>
<keyword evidence="3 6" id="KW-0853">WD repeat</keyword>
<evidence type="ECO:0000256" key="3">
    <source>
        <dbReference type="ARBA" id="ARBA00022574"/>
    </source>
</evidence>
<evidence type="ECO:0000256" key="5">
    <source>
        <dbReference type="ARBA" id="ARBA00023242"/>
    </source>
</evidence>
<dbReference type="InterPro" id="IPR001680">
    <property type="entry name" value="WD40_rpt"/>
</dbReference>
<dbReference type="AlphaFoldDB" id="A0A1J4MUP2"/>
<evidence type="ECO:0000256" key="1">
    <source>
        <dbReference type="ARBA" id="ARBA00004604"/>
    </source>
</evidence>
<dbReference type="SMART" id="SM00320">
    <property type="entry name" value="WD40"/>
    <property type="match status" value="6"/>
</dbReference>
<name>A0A1J4MUP2_9CRYT</name>
<feature type="repeat" description="WD" evidence="6">
    <location>
        <begin position="119"/>
        <end position="160"/>
    </location>
</feature>